<dbReference type="SUPFAM" id="SSF52058">
    <property type="entry name" value="L domain-like"/>
    <property type="match status" value="1"/>
</dbReference>
<protein>
    <recommendedName>
        <fullName evidence="2">Leucine-rich repeat domain-containing protein</fullName>
    </recommendedName>
</protein>
<dbReference type="InterPro" id="IPR001611">
    <property type="entry name" value="Leu-rich_rpt"/>
</dbReference>
<dbReference type="InterPro" id="IPR032675">
    <property type="entry name" value="LRR_dom_sf"/>
</dbReference>
<dbReference type="Gene3D" id="3.80.10.10">
    <property type="entry name" value="Ribonuclease Inhibitor"/>
    <property type="match status" value="1"/>
</dbReference>
<accession>A0A6C0IV19</accession>
<dbReference type="AlphaFoldDB" id="A0A6C0IV19"/>
<dbReference type="PROSITE" id="PS51450">
    <property type="entry name" value="LRR"/>
    <property type="match status" value="1"/>
</dbReference>
<reference evidence="1" key="1">
    <citation type="journal article" date="2020" name="Nature">
        <title>Giant virus diversity and host interactions through global metagenomics.</title>
        <authorList>
            <person name="Schulz F."/>
            <person name="Roux S."/>
            <person name="Paez-Espino D."/>
            <person name="Jungbluth S."/>
            <person name="Walsh D.A."/>
            <person name="Denef V.J."/>
            <person name="McMahon K.D."/>
            <person name="Konstantinidis K.T."/>
            <person name="Eloe-Fadrosh E.A."/>
            <person name="Kyrpides N.C."/>
            <person name="Woyke T."/>
        </authorList>
    </citation>
    <scope>NUCLEOTIDE SEQUENCE</scope>
    <source>
        <strain evidence="1">GVMAG-M-3300024301-20</strain>
    </source>
</reference>
<evidence type="ECO:0000313" key="1">
    <source>
        <dbReference type="EMBL" id="QHT95667.1"/>
    </source>
</evidence>
<proteinExistence type="predicted"/>
<dbReference type="EMBL" id="MN740245">
    <property type="protein sequence ID" value="QHT95667.1"/>
    <property type="molecule type" value="Genomic_DNA"/>
</dbReference>
<evidence type="ECO:0008006" key="2">
    <source>
        <dbReference type="Google" id="ProtNLM"/>
    </source>
</evidence>
<name>A0A6C0IV19_9ZZZZ</name>
<sequence length="110" mass="13270">MLPANLEDLDCDNNQLTSLPTLPANLYTLDYSNNPIYEVLNTDNIVIIKQKINIINRFRYLYYSLKYKNQFRKWLWEKIREPRAIIKYHPDYLITNLGEDTELDDVLENW</sequence>
<organism evidence="1">
    <name type="scientific">viral metagenome</name>
    <dbReference type="NCBI Taxonomy" id="1070528"/>
    <lineage>
        <taxon>unclassified sequences</taxon>
        <taxon>metagenomes</taxon>
        <taxon>organismal metagenomes</taxon>
    </lineage>
</organism>